<protein>
    <recommendedName>
        <fullName evidence="4">DUF3224 domain-containing protein</fullName>
    </recommendedName>
</protein>
<sequence>MSETSDAKHTAADEQPTVATDEQPPAVGTEADGVGVAAVPATVAGLPATAQGHFAVVNANGTLARGFGAVSSTRLALGQYQVVFIQNVASSAFTATIGLTGSVGTSPSGEIAVVGRAGVPAGVFVQTWNSSGVPADRAFHLHVSS</sequence>
<dbReference type="Proteomes" id="UP000621500">
    <property type="component" value="Unassembled WGS sequence"/>
</dbReference>
<accession>A0ABQ4ERR2</accession>
<evidence type="ECO:0000313" key="3">
    <source>
        <dbReference type="Proteomes" id="UP000621500"/>
    </source>
</evidence>
<dbReference type="EMBL" id="BONX01000026">
    <property type="protein sequence ID" value="GIG97323.1"/>
    <property type="molecule type" value="Genomic_DNA"/>
</dbReference>
<proteinExistence type="predicted"/>
<dbReference type="RefSeq" id="WP_203858835.1">
    <property type="nucleotide sequence ID" value="NZ_BAAAZQ010000011.1"/>
</dbReference>
<comment type="caution">
    <text evidence="2">The sequence shown here is derived from an EMBL/GenBank/DDBJ whole genome shotgun (WGS) entry which is preliminary data.</text>
</comment>
<organism evidence="2 3">
    <name type="scientific">Plantactinospora mayteni</name>
    <dbReference type="NCBI Taxonomy" id="566021"/>
    <lineage>
        <taxon>Bacteria</taxon>
        <taxon>Bacillati</taxon>
        <taxon>Actinomycetota</taxon>
        <taxon>Actinomycetes</taxon>
        <taxon>Micromonosporales</taxon>
        <taxon>Micromonosporaceae</taxon>
        <taxon>Plantactinospora</taxon>
    </lineage>
</organism>
<name>A0ABQ4ERR2_9ACTN</name>
<feature type="region of interest" description="Disordered" evidence="1">
    <location>
        <begin position="1"/>
        <end position="30"/>
    </location>
</feature>
<keyword evidence="3" id="KW-1185">Reference proteome</keyword>
<evidence type="ECO:0008006" key="4">
    <source>
        <dbReference type="Google" id="ProtNLM"/>
    </source>
</evidence>
<gene>
    <name evidence="2" type="ORF">Pma05_38960</name>
</gene>
<reference evidence="2 3" key="1">
    <citation type="submission" date="2021-01" db="EMBL/GenBank/DDBJ databases">
        <title>Whole genome shotgun sequence of Plantactinospora mayteni NBRC 109088.</title>
        <authorList>
            <person name="Komaki H."/>
            <person name="Tamura T."/>
        </authorList>
    </citation>
    <scope>NUCLEOTIDE SEQUENCE [LARGE SCALE GENOMIC DNA]</scope>
    <source>
        <strain evidence="2 3">NBRC 109088</strain>
    </source>
</reference>
<feature type="compositionally biased region" description="Basic and acidic residues" evidence="1">
    <location>
        <begin position="1"/>
        <end position="12"/>
    </location>
</feature>
<evidence type="ECO:0000313" key="2">
    <source>
        <dbReference type="EMBL" id="GIG97323.1"/>
    </source>
</evidence>
<evidence type="ECO:0000256" key="1">
    <source>
        <dbReference type="SAM" id="MobiDB-lite"/>
    </source>
</evidence>